<feature type="domain" description="CNNM transmembrane" evidence="13">
    <location>
        <begin position="1"/>
        <end position="202"/>
    </location>
</feature>
<dbReference type="Pfam" id="PF03471">
    <property type="entry name" value="CorC_HlyC"/>
    <property type="match status" value="1"/>
</dbReference>
<accession>A0A089LTD6</accession>
<dbReference type="PANTHER" id="PTHR43099">
    <property type="entry name" value="UPF0053 PROTEIN YRKA"/>
    <property type="match status" value="1"/>
</dbReference>
<dbReference type="GO" id="GO:0050660">
    <property type="term" value="F:flavin adenine dinucleotide binding"/>
    <property type="evidence" value="ECO:0007669"/>
    <property type="project" value="InterPro"/>
</dbReference>
<dbReference type="PANTHER" id="PTHR43099:SF2">
    <property type="entry name" value="UPF0053 PROTEIN YRKA"/>
    <property type="match status" value="1"/>
</dbReference>
<dbReference type="SMART" id="SM00116">
    <property type="entry name" value="CBS"/>
    <property type="match status" value="2"/>
</dbReference>
<dbReference type="FunFam" id="3.10.580.10:FF:000002">
    <property type="entry name" value="Magnesium/cobalt efflux protein CorC"/>
    <property type="match status" value="1"/>
</dbReference>
<keyword evidence="15" id="KW-1185">Reference proteome</keyword>
<dbReference type="Pfam" id="PF00571">
    <property type="entry name" value="CBS"/>
    <property type="match status" value="2"/>
</dbReference>
<dbReference type="InterPro" id="IPR046342">
    <property type="entry name" value="CBS_dom_sf"/>
</dbReference>
<protein>
    <submittedName>
        <fullName evidence="14">Membrane protein</fullName>
    </submittedName>
</protein>
<proteinExistence type="inferred from homology"/>
<comment type="subcellular location">
    <subcellularLocation>
        <location evidence="1">Cell membrane</location>
        <topology evidence="1">Multi-pass membrane protein</topology>
    </subcellularLocation>
</comment>
<keyword evidence="8 10" id="KW-0472">Membrane</keyword>
<gene>
    <name evidence="14" type="ORF">PSTEL_14970</name>
</gene>
<organism evidence="14 15">
    <name type="scientific">Paenibacillus stellifer</name>
    <dbReference type="NCBI Taxonomy" id="169760"/>
    <lineage>
        <taxon>Bacteria</taxon>
        <taxon>Bacillati</taxon>
        <taxon>Bacillota</taxon>
        <taxon>Bacilli</taxon>
        <taxon>Bacillales</taxon>
        <taxon>Paenibacillaceae</taxon>
        <taxon>Paenibacillus</taxon>
    </lineage>
</organism>
<dbReference type="SUPFAM" id="SSF56176">
    <property type="entry name" value="FAD-binding/transporter-associated domain-like"/>
    <property type="match status" value="1"/>
</dbReference>
<dbReference type="CDD" id="cd04590">
    <property type="entry name" value="CBS_pair_CorC_HlyC_assoc"/>
    <property type="match status" value="1"/>
</dbReference>
<dbReference type="InterPro" id="IPR036318">
    <property type="entry name" value="FAD-bd_PCMH-like_sf"/>
</dbReference>
<dbReference type="Proteomes" id="UP000029507">
    <property type="component" value="Chromosome"/>
</dbReference>
<dbReference type="Gene3D" id="3.10.580.10">
    <property type="entry name" value="CBS-domain"/>
    <property type="match status" value="1"/>
</dbReference>
<dbReference type="STRING" id="169760.PSTEL_14970"/>
<evidence type="ECO:0000256" key="9">
    <source>
        <dbReference type="PROSITE-ProRule" id="PRU00703"/>
    </source>
</evidence>
<dbReference type="PROSITE" id="PS51371">
    <property type="entry name" value="CBS"/>
    <property type="match status" value="2"/>
</dbReference>
<dbReference type="EMBL" id="CP009286">
    <property type="protein sequence ID" value="AIQ64187.1"/>
    <property type="molecule type" value="Genomic_DNA"/>
</dbReference>
<evidence type="ECO:0000256" key="6">
    <source>
        <dbReference type="ARBA" id="ARBA00022989"/>
    </source>
</evidence>
<dbReference type="SUPFAM" id="SSF54631">
    <property type="entry name" value="CBS-domain pair"/>
    <property type="match status" value="1"/>
</dbReference>
<dbReference type="InterPro" id="IPR002550">
    <property type="entry name" value="CNNM"/>
</dbReference>
<feature type="domain" description="CBS" evidence="12">
    <location>
        <begin position="221"/>
        <end position="280"/>
    </location>
</feature>
<dbReference type="RefSeq" id="WP_038696266.1">
    <property type="nucleotide sequence ID" value="NZ_CP009286.1"/>
</dbReference>
<dbReference type="Gene3D" id="3.30.465.10">
    <property type="match status" value="1"/>
</dbReference>
<keyword evidence="6 10" id="KW-1133">Transmembrane helix</keyword>
<evidence type="ECO:0000256" key="2">
    <source>
        <dbReference type="ARBA" id="ARBA00006337"/>
    </source>
</evidence>
<keyword evidence="5" id="KW-0677">Repeat</keyword>
<evidence type="ECO:0000256" key="5">
    <source>
        <dbReference type="ARBA" id="ARBA00022737"/>
    </source>
</evidence>
<keyword evidence="3" id="KW-1003">Cell membrane</keyword>
<dbReference type="InterPro" id="IPR000644">
    <property type="entry name" value="CBS_dom"/>
</dbReference>
<feature type="transmembrane region" description="Helical" evidence="11">
    <location>
        <begin position="143"/>
        <end position="165"/>
    </location>
</feature>
<dbReference type="InterPro" id="IPR005170">
    <property type="entry name" value="Transptr-assoc_dom"/>
</dbReference>
<feature type="transmembrane region" description="Helical" evidence="11">
    <location>
        <begin position="102"/>
        <end position="123"/>
    </location>
</feature>
<evidence type="ECO:0000256" key="10">
    <source>
        <dbReference type="PROSITE-ProRule" id="PRU01193"/>
    </source>
</evidence>
<evidence type="ECO:0000256" key="11">
    <source>
        <dbReference type="SAM" id="Phobius"/>
    </source>
</evidence>
<evidence type="ECO:0000313" key="14">
    <source>
        <dbReference type="EMBL" id="AIQ64187.1"/>
    </source>
</evidence>
<dbReference type="Pfam" id="PF01595">
    <property type="entry name" value="CNNM"/>
    <property type="match status" value="1"/>
</dbReference>
<evidence type="ECO:0000256" key="7">
    <source>
        <dbReference type="ARBA" id="ARBA00023122"/>
    </source>
</evidence>
<comment type="similarity">
    <text evidence="2">Belongs to the UPF0053 family.</text>
</comment>
<dbReference type="KEGG" id="pste:PSTEL_14970"/>
<dbReference type="SMART" id="SM01091">
    <property type="entry name" value="CorC_HlyC"/>
    <property type="match status" value="1"/>
</dbReference>
<name>A0A089LTD6_9BACL</name>
<evidence type="ECO:0000256" key="3">
    <source>
        <dbReference type="ARBA" id="ARBA00022475"/>
    </source>
</evidence>
<evidence type="ECO:0000256" key="4">
    <source>
        <dbReference type="ARBA" id="ARBA00022692"/>
    </source>
</evidence>
<evidence type="ECO:0000256" key="8">
    <source>
        <dbReference type="ARBA" id="ARBA00023136"/>
    </source>
</evidence>
<feature type="transmembrane region" description="Helical" evidence="11">
    <location>
        <begin position="6"/>
        <end position="28"/>
    </location>
</feature>
<feature type="domain" description="CBS" evidence="12">
    <location>
        <begin position="285"/>
        <end position="342"/>
    </location>
</feature>
<keyword evidence="4 10" id="KW-0812">Transmembrane</keyword>
<dbReference type="InterPro" id="IPR016169">
    <property type="entry name" value="FAD-bd_PCMH_sub2"/>
</dbReference>
<dbReference type="OrthoDB" id="9798188at2"/>
<keyword evidence="7 9" id="KW-0129">CBS domain</keyword>
<dbReference type="HOGENOM" id="CLU_015237_4_0_9"/>
<evidence type="ECO:0000256" key="1">
    <source>
        <dbReference type="ARBA" id="ARBA00004651"/>
    </source>
</evidence>
<reference evidence="14 15" key="1">
    <citation type="submission" date="2014-08" db="EMBL/GenBank/DDBJ databases">
        <title>Comparative genomics of the Paenibacillus odorifer group.</title>
        <authorList>
            <person name="den Bakker H.C."/>
            <person name="Tsai Y.-C."/>
            <person name="Martin N."/>
            <person name="Korlach J."/>
            <person name="Wiedmann M."/>
        </authorList>
    </citation>
    <scope>NUCLEOTIDE SEQUENCE [LARGE SCALE GENOMIC DNA]</scope>
    <source>
        <strain evidence="14 15">DSM 14472</strain>
    </source>
</reference>
<sequence>MGIGVSLTLVAILIVLTAFFVATEFAMVRLRGSRISQLVLEGRKNALAVQQVAANLDGYLSACQLGITITALGIGALAEPAFEELLYPFFHWAGIGSEASHVISFIMAFFIATFLHVVIGELAPKTAAINKAEEFSLLTAKPIIWFYRILYPLIWLLNGSANILVRLFGMKPASEHEEAHSEEEIRLILSESYESGKINKAEYGYVNRIFAFDEMLARDIMVPRTDMVCLYTNLSLRENLDIIRREQYTRFPVAQENKDNIIGMVNTKQLYLEYDNNTDFDFAKLIHPVLTVSEVTPVKTLLTRMQRERVHIALLLDEYGGTSGLITIEDILEEIVGEIRDEFDEDERRNIEKLGETRYLLDGTVSLPDVRELIGLDLEDDEITTIGGWVYSHLEEPAVGKQIAHGDSLLTVREMNRHRVRRVEVELNINNERESAEVTQP</sequence>
<evidence type="ECO:0000259" key="13">
    <source>
        <dbReference type="PROSITE" id="PS51846"/>
    </source>
</evidence>
<dbReference type="AlphaFoldDB" id="A0A089LTD6"/>
<dbReference type="PROSITE" id="PS51846">
    <property type="entry name" value="CNNM"/>
    <property type="match status" value="1"/>
</dbReference>
<dbReference type="GO" id="GO:0005886">
    <property type="term" value="C:plasma membrane"/>
    <property type="evidence" value="ECO:0007669"/>
    <property type="project" value="UniProtKB-SubCell"/>
</dbReference>
<evidence type="ECO:0000313" key="15">
    <source>
        <dbReference type="Proteomes" id="UP000029507"/>
    </source>
</evidence>
<dbReference type="InterPro" id="IPR051676">
    <property type="entry name" value="UPF0053_domain"/>
</dbReference>
<dbReference type="InterPro" id="IPR044751">
    <property type="entry name" value="Ion_transp-like_CBS"/>
</dbReference>
<evidence type="ECO:0000259" key="12">
    <source>
        <dbReference type="PROSITE" id="PS51371"/>
    </source>
</evidence>